<gene>
    <name evidence="13" type="ORF">KYN89_06875</name>
</gene>
<dbReference type="SUPFAM" id="SSF55021">
    <property type="entry name" value="ACT-like"/>
    <property type="match status" value="1"/>
</dbReference>
<reference evidence="13 14" key="1">
    <citation type="submission" date="2021-07" db="EMBL/GenBank/DDBJ databases">
        <title>Alteriqipengyuania abyssalis NZ-12B nov, sp.nov isolated from deep sea sponge in pacific ocean.</title>
        <authorList>
            <person name="Tareen S."/>
            <person name="Wink J."/>
        </authorList>
    </citation>
    <scope>NUCLEOTIDE SEQUENCE [LARGE SCALE GENOMIC DNA]</scope>
    <source>
        <strain evidence="13 14">NZ-12B</strain>
    </source>
</reference>
<dbReference type="PIRSF" id="PIRSF000098">
    <property type="entry name" value="Homoser_dehydrog"/>
    <property type="match status" value="1"/>
</dbReference>
<evidence type="ECO:0000259" key="12">
    <source>
        <dbReference type="PROSITE" id="PS51671"/>
    </source>
</evidence>
<accession>A0ABS7PCH8</accession>
<evidence type="ECO:0000256" key="4">
    <source>
        <dbReference type="ARBA" id="ARBA00013213"/>
    </source>
</evidence>
<dbReference type="EC" id="1.1.1.3" evidence="4"/>
<comment type="pathway">
    <text evidence="2">Amino-acid biosynthesis; L-methionine biosynthesis via de novo pathway; L-homoserine from L-aspartate: step 3/3.</text>
</comment>
<protein>
    <recommendedName>
        <fullName evidence="5">Homoserine dehydrogenase</fullName>
        <ecNumber evidence="4">1.1.1.3</ecNumber>
    </recommendedName>
</protein>
<evidence type="ECO:0000256" key="11">
    <source>
        <dbReference type="RuleBase" id="RU004171"/>
    </source>
</evidence>
<dbReference type="Proteomes" id="UP000759298">
    <property type="component" value="Unassembled WGS sequence"/>
</dbReference>
<dbReference type="RefSeq" id="WP_222824403.1">
    <property type="nucleotide sequence ID" value="NZ_JAHWXP010000002.1"/>
</dbReference>
<name>A0ABS7PCH8_9SPHN</name>
<evidence type="ECO:0000256" key="8">
    <source>
        <dbReference type="ARBA" id="ARBA00022857"/>
    </source>
</evidence>
<dbReference type="PANTHER" id="PTHR43331">
    <property type="entry name" value="HOMOSERINE DEHYDROGENASE"/>
    <property type="match status" value="1"/>
</dbReference>
<feature type="domain" description="ACT" evidence="12">
    <location>
        <begin position="356"/>
        <end position="434"/>
    </location>
</feature>
<evidence type="ECO:0000256" key="10">
    <source>
        <dbReference type="ARBA" id="ARBA00023167"/>
    </source>
</evidence>
<evidence type="ECO:0000256" key="9">
    <source>
        <dbReference type="ARBA" id="ARBA00023002"/>
    </source>
</evidence>
<keyword evidence="10" id="KW-0486">Methionine biosynthesis</keyword>
<keyword evidence="9" id="KW-0560">Oxidoreductase</keyword>
<keyword evidence="7" id="KW-0791">Threonine biosynthesis</keyword>
<dbReference type="InterPro" id="IPR016204">
    <property type="entry name" value="HDH"/>
</dbReference>
<evidence type="ECO:0000256" key="6">
    <source>
        <dbReference type="ARBA" id="ARBA00022605"/>
    </source>
</evidence>
<comment type="caution">
    <text evidence="13">The sequence shown here is derived from an EMBL/GenBank/DDBJ whole genome shotgun (WGS) entry which is preliminary data.</text>
</comment>
<dbReference type="InterPro" id="IPR036291">
    <property type="entry name" value="NAD(P)-bd_dom_sf"/>
</dbReference>
<dbReference type="EMBL" id="JAHWXP010000002">
    <property type="protein sequence ID" value="MBY8336767.1"/>
    <property type="molecule type" value="Genomic_DNA"/>
</dbReference>
<evidence type="ECO:0000256" key="1">
    <source>
        <dbReference type="ARBA" id="ARBA00005056"/>
    </source>
</evidence>
<organism evidence="13 14">
    <name type="scientific">Alteriqipengyuania abyssalis</name>
    <dbReference type="NCBI Taxonomy" id="2860200"/>
    <lineage>
        <taxon>Bacteria</taxon>
        <taxon>Pseudomonadati</taxon>
        <taxon>Pseudomonadota</taxon>
        <taxon>Alphaproteobacteria</taxon>
        <taxon>Sphingomonadales</taxon>
        <taxon>Erythrobacteraceae</taxon>
        <taxon>Alteriqipengyuania</taxon>
    </lineage>
</organism>
<dbReference type="Gene3D" id="3.30.70.260">
    <property type="match status" value="1"/>
</dbReference>
<evidence type="ECO:0000256" key="3">
    <source>
        <dbReference type="ARBA" id="ARBA00006753"/>
    </source>
</evidence>
<dbReference type="CDD" id="cd04881">
    <property type="entry name" value="ACT_HSDH-Hom"/>
    <property type="match status" value="1"/>
</dbReference>
<evidence type="ECO:0000313" key="14">
    <source>
        <dbReference type="Proteomes" id="UP000759298"/>
    </source>
</evidence>
<keyword evidence="6" id="KW-0028">Amino-acid biosynthesis</keyword>
<dbReference type="Pfam" id="PF03447">
    <property type="entry name" value="NAD_binding_3"/>
    <property type="match status" value="1"/>
</dbReference>
<dbReference type="SUPFAM" id="SSF55347">
    <property type="entry name" value="Glyceraldehyde-3-phosphate dehydrogenase-like, C-terminal domain"/>
    <property type="match status" value="1"/>
</dbReference>
<dbReference type="PANTHER" id="PTHR43331:SF1">
    <property type="entry name" value="HOMOSERINE DEHYDROGENASE"/>
    <property type="match status" value="1"/>
</dbReference>
<evidence type="ECO:0000313" key="13">
    <source>
        <dbReference type="EMBL" id="MBY8336767.1"/>
    </source>
</evidence>
<dbReference type="PROSITE" id="PS01042">
    <property type="entry name" value="HOMOSER_DHGENASE"/>
    <property type="match status" value="1"/>
</dbReference>
<dbReference type="SUPFAM" id="SSF51735">
    <property type="entry name" value="NAD(P)-binding Rossmann-fold domains"/>
    <property type="match status" value="1"/>
</dbReference>
<dbReference type="Pfam" id="PF01842">
    <property type="entry name" value="ACT"/>
    <property type="match status" value="1"/>
</dbReference>
<dbReference type="InterPro" id="IPR045865">
    <property type="entry name" value="ACT-like_dom_sf"/>
</dbReference>
<dbReference type="Pfam" id="PF00742">
    <property type="entry name" value="Homoserine_dh"/>
    <property type="match status" value="1"/>
</dbReference>
<dbReference type="Gene3D" id="3.30.360.10">
    <property type="entry name" value="Dihydrodipicolinate Reductase, domain 2"/>
    <property type="match status" value="1"/>
</dbReference>
<dbReference type="InterPro" id="IPR001342">
    <property type="entry name" value="HDH_cat"/>
</dbReference>
<dbReference type="InterPro" id="IPR005106">
    <property type="entry name" value="Asp/hSer_DH_NAD-bd"/>
</dbReference>
<evidence type="ECO:0000256" key="5">
    <source>
        <dbReference type="ARBA" id="ARBA00013376"/>
    </source>
</evidence>
<comment type="pathway">
    <text evidence="1">Amino-acid biosynthesis; L-threonine biosynthesis; L-threonine from L-aspartate: step 3/5.</text>
</comment>
<dbReference type="InterPro" id="IPR019811">
    <property type="entry name" value="HDH_CS"/>
</dbReference>
<comment type="similarity">
    <text evidence="3 11">Belongs to the homoserine dehydrogenase family.</text>
</comment>
<dbReference type="PROSITE" id="PS51671">
    <property type="entry name" value="ACT"/>
    <property type="match status" value="1"/>
</dbReference>
<proteinExistence type="inferred from homology"/>
<dbReference type="InterPro" id="IPR002912">
    <property type="entry name" value="ACT_dom"/>
</dbReference>
<keyword evidence="14" id="KW-1185">Reference proteome</keyword>
<sequence length="438" mass="45117">MSDAFKLGLAGLGTVGTGVLRLLDDNADLLAARAGRPIEVVAVSARTRGRDRGIDLSGYQWCDDPADLAQVEGLDAVIEVMGGTDGPALDLARASLSAGRSVVTANKAMIATHGFELAQAAEAAGAALLFEAAVCAGTPILQTMRDGLSANRIDRIEGILNGTSNYILSAMERSGEDFGETLAEAQRLGYAEADPALDVDGGDAAHKLAILAALGFGLRPDFAGVEVNGIRDVRAADIAQAERLGYKIRLVAMADLVDRPGEAPALLQRVRPCLLPADHLLAGIDGPTNAVLTLGDQSGPILIQGAGAGSAATASGIVADVVALARGQARAPLAVPAGQLAVAERADSGAREARYYLRFVVADRPGVLAELAAAMRDARVSIQSLIQEGEGVDPEAGGIMVALTTHRAPARNIRDALARLQGSQSIVEPPLSMPILQD</sequence>
<evidence type="ECO:0000256" key="7">
    <source>
        <dbReference type="ARBA" id="ARBA00022697"/>
    </source>
</evidence>
<dbReference type="NCBIfam" id="NF004976">
    <property type="entry name" value="PRK06349.1"/>
    <property type="match status" value="1"/>
</dbReference>
<keyword evidence="8" id="KW-0521">NADP</keyword>
<evidence type="ECO:0000256" key="2">
    <source>
        <dbReference type="ARBA" id="ARBA00005062"/>
    </source>
</evidence>
<dbReference type="Gene3D" id="3.40.50.720">
    <property type="entry name" value="NAD(P)-binding Rossmann-like Domain"/>
    <property type="match status" value="1"/>
</dbReference>